<accession>A0A7S3D0V1</accession>
<name>A0A7S3D0V1_9EUKA</name>
<proteinExistence type="predicted"/>
<protein>
    <submittedName>
        <fullName evidence="2">Uncharacterized protein</fullName>
    </submittedName>
</protein>
<evidence type="ECO:0000313" key="2">
    <source>
        <dbReference type="EMBL" id="CAE0243050.1"/>
    </source>
</evidence>
<evidence type="ECO:0000256" key="1">
    <source>
        <dbReference type="SAM" id="MobiDB-lite"/>
    </source>
</evidence>
<feature type="region of interest" description="Disordered" evidence="1">
    <location>
        <begin position="113"/>
        <end position="133"/>
    </location>
</feature>
<organism evidence="2">
    <name type="scientific">Palpitomonas bilix</name>
    <dbReference type="NCBI Taxonomy" id="652834"/>
    <lineage>
        <taxon>Eukaryota</taxon>
        <taxon>Eukaryota incertae sedis</taxon>
    </lineage>
</organism>
<reference evidence="2" key="1">
    <citation type="submission" date="2021-01" db="EMBL/GenBank/DDBJ databases">
        <authorList>
            <person name="Corre E."/>
            <person name="Pelletier E."/>
            <person name="Niang G."/>
            <person name="Scheremetjew M."/>
            <person name="Finn R."/>
            <person name="Kale V."/>
            <person name="Holt S."/>
            <person name="Cochrane G."/>
            <person name="Meng A."/>
            <person name="Brown T."/>
            <person name="Cohen L."/>
        </authorList>
    </citation>
    <scope>NUCLEOTIDE SEQUENCE</scope>
    <source>
        <strain evidence="2">NIES-2562</strain>
    </source>
</reference>
<feature type="compositionally biased region" description="Low complexity" evidence="1">
    <location>
        <begin position="10"/>
        <end position="19"/>
    </location>
</feature>
<gene>
    <name evidence="2" type="ORF">PBIL07802_LOCUS5215</name>
</gene>
<sequence length="780" mass="86721">MSPLPAGERTSPSAAQLSAPPLPTSTARPITNAVQLDETVYPPAEPWVKHIFFLDILDSFTITEAVRSHAADVIHAVLFPSNYKECFHSYADRRLQARSLGRLAAYLQHGNDRYKTSTESPSPHSSHSGMPNVGELMRMGREKGSLLLVLPYVRAFFSALFTLSPPSTVSTLYQSVATECLLLPLCLKCEVESDANDKRGDTGRTEEGKVSRIWYSSHSHLCIAADARKVADVMKSSGIFSTNTPLQLRDELVEQYHRYTQSRRGLDGMEWEDDKRLLPMLEDRLSFYSEHLYKLDVQVGGDETGGGGVSMIERKLNSVSLDANQVKKSNRRIEARRTTLSGVFSLFGLKPPSLPSHIPQQEEVTAALFRRQPELEQSLRMLSEKVASKCAEKVIEEQGSIVLMQTAMATLCACEVGVIVELHAGVVERAYTSLLRDLRTVEDNLQSKIHLLEAERDRMRTIIQTVQDLILSVAKSESANVVNTILSLSSTQLQRVIFDHTVSSAASLATKKFLAWLDTSAPARLETHTPSLAAVIQVKASGQCAVNQCCMFDCTVLLAKNSQASSSRFSLDSLISSTFACAQSLRIPVSHIQETDEWKKAGHSNNLLSEPLIAVVHASSPFLERLRERLWTKQEMDADVDEKLVESMHLLSKAVASTPKNSAVAKHIHLTVSSLLRQLSLLLISFSHDIGSAKLEVLKTLLFADDVEAWKEPDYLIVLLRSEIAFGRYTSHFVVFQRKICVPNKRSLRLNCACFEKVRYMLTNVVALPQRYLALREGAV</sequence>
<feature type="region of interest" description="Disordered" evidence="1">
    <location>
        <begin position="1"/>
        <end position="27"/>
    </location>
</feature>
<feature type="compositionally biased region" description="Low complexity" evidence="1">
    <location>
        <begin position="117"/>
        <end position="128"/>
    </location>
</feature>
<dbReference type="AlphaFoldDB" id="A0A7S3D0V1"/>
<dbReference type="EMBL" id="HBIB01008384">
    <property type="protein sequence ID" value="CAE0243050.1"/>
    <property type="molecule type" value="Transcribed_RNA"/>
</dbReference>